<feature type="transmembrane region" description="Helical" evidence="7">
    <location>
        <begin position="100"/>
        <end position="124"/>
    </location>
</feature>
<dbReference type="AlphaFoldDB" id="A0A853A7W7"/>
<feature type="transmembrane region" description="Helical" evidence="7">
    <location>
        <begin position="36"/>
        <end position="58"/>
    </location>
</feature>
<dbReference type="GO" id="GO:0022857">
    <property type="term" value="F:transmembrane transporter activity"/>
    <property type="evidence" value="ECO:0007669"/>
    <property type="project" value="InterPro"/>
</dbReference>
<evidence type="ECO:0000256" key="2">
    <source>
        <dbReference type="ARBA" id="ARBA00022448"/>
    </source>
</evidence>
<feature type="compositionally biased region" description="Low complexity" evidence="6">
    <location>
        <begin position="1"/>
        <end position="22"/>
    </location>
</feature>
<name>A0A853A7W7_9ACTN</name>
<dbReference type="PROSITE" id="PS50850">
    <property type="entry name" value="MFS"/>
    <property type="match status" value="1"/>
</dbReference>
<evidence type="ECO:0000313" key="9">
    <source>
        <dbReference type="EMBL" id="NYI06751.1"/>
    </source>
</evidence>
<evidence type="ECO:0000256" key="1">
    <source>
        <dbReference type="ARBA" id="ARBA00004429"/>
    </source>
</evidence>
<dbReference type="SUPFAM" id="SSF103473">
    <property type="entry name" value="MFS general substrate transporter"/>
    <property type="match status" value="1"/>
</dbReference>
<keyword evidence="5 7" id="KW-0472">Membrane</keyword>
<comment type="caution">
    <text evidence="9">The sequence shown here is derived from an EMBL/GenBank/DDBJ whole genome shotgun (WGS) entry which is preliminary data.</text>
</comment>
<evidence type="ECO:0000256" key="4">
    <source>
        <dbReference type="ARBA" id="ARBA00022989"/>
    </source>
</evidence>
<sequence length="424" mass="42006">MPDAVAPPADAAAPASRPATGTPRPPGGRPPGRIPALWLALLAAPMATSANGPVLILADIAADLGVPVSAATWLTTAFGCALAVGTPLMAGLLRRRGPHLALYTGAALVLAGTLVVAFAPWLPLLAAGRAAQALGGAGLIATAMNLAGSVRRMGVITAGFGMCGAVGPLAGSLIADATSWHLTLTLSAVALLAVAPVARRLPDPAPADPAARAADRFDALGALLLTALVTSLVFATRFPAAAGTGAVLAAGLLALRLRARPDGFVPVALLRTPAFLLASAVAFALATSYFALLYAVPDLLRRDTGWTDGRIGVGQMAALLVGSALSWVLASVADRMGRRAVLAVLLGLGALAPVTAALTPWAPLLLAVATLAILAASAGQAVLGVLATGAAPAPLRPIAIGLFNLCYQLGMAVGPAVLALLALG</sequence>
<organism evidence="9 10">
    <name type="scientific">Allostreptomyces psammosilenae</name>
    <dbReference type="NCBI Taxonomy" id="1892865"/>
    <lineage>
        <taxon>Bacteria</taxon>
        <taxon>Bacillati</taxon>
        <taxon>Actinomycetota</taxon>
        <taxon>Actinomycetes</taxon>
        <taxon>Kitasatosporales</taxon>
        <taxon>Streptomycetaceae</taxon>
        <taxon>Allostreptomyces</taxon>
    </lineage>
</organism>
<feature type="transmembrane region" description="Helical" evidence="7">
    <location>
        <begin position="70"/>
        <end position="93"/>
    </location>
</feature>
<dbReference type="Proteomes" id="UP000567795">
    <property type="component" value="Unassembled WGS sequence"/>
</dbReference>
<keyword evidence="4 7" id="KW-1133">Transmembrane helix</keyword>
<protein>
    <submittedName>
        <fullName evidence="9">Putative MFS family arabinose efflux permease</fullName>
    </submittedName>
</protein>
<dbReference type="Gene3D" id="1.20.1250.20">
    <property type="entry name" value="MFS general substrate transporter like domains"/>
    <property type="match status" value="1"/>
</dbReference>
<keyword evidence="2" id="KW-0813">Transport</keyword>
<dbReference type="InterPro" id="IPR011701">
    <property type="entry name" value="MFS"/>
</dbReference>
<feature type="transmembrane region" description="Helical" evidence="7">
    <location>
        <begin position="398"/>
        <end position="423"/>
    </location>
</feature>
<evidence type="ECO:0000256" key="5">
    <source>
        <dbReference type="ARBA" id="ARBA00023136"/>
    </source>
</evidence>
<feature type="transmembrane region" description="Helical" evidence="7">
    <location>
        <begin position="155"/>
        <end position="174"/>
    </location>
</feature>
<dbReference type="PANTHER" id="PTHR23501:SF191">
    <property type="entry name" value="VACUOLAR BASIC AMINO ACID TRANSPORTER 4"/>
    <property type="match status" value="1"/>
</dbReference>
<dbReference type="Pfam" id="PF07690">
    <property type="entry name" value="MFS_1"/>
    <property type="match status" value="2"/>
</dbReference>
<accession>A0A853A7W7</accession>
<evidence type="ECO:0000313" key="10">
    <source>
        <dbReference type="Proteomes" id="UP000567795"/>
    </source>
</evidence>
<comment type="subcellular location">
    <subcellularLocation>
        <location evidence="1">Cell inner membrane</location>
        <topology evidence="1">Multi-pass membrane protein</topology>
    </subcellularLocation>
</comment>
<reference evidence="9 10" key="1">
    <citation type="submission" date="2020-07" db="EMBL/GenBank/DDBJ databases">
        <title>Sequencing the genomes of 1000 actinobacteria strains.</title>
        <authorList>
            <person name="Klenk H.-P."/>
        </authorList>
    </citation>
    <scope>NUCLEOTIDE SEQUENCE [LARGE SCALE GENOMIC DNA]</scope>
    <source>
        <strain evidence="9 10">DSM 42178</strain>
    </source>
</reference>
<feature type="region of interest" description="Disordered" evidence="6">
    <location>
        <begin position="1"/>
        <end position="29"/>
    </location>
</feature>
<dbReference type="RefSeq" id="WP_179815282.1">
    <property type="nucleotide sequence ID" value="NZ_JACBZD010000001.1"/>
</dbReference>
<evidence type="ECO:0000259" key="8">
    <source>
        <dbReference type="PROSITE" id="PS50850"/>
    </source>
</evidence>
<dbReference type="InterPro" id="IPR020846">
    <property type="entry name" value="MFS_dom"/>
</dbReference>
<feature type="transmembrane region" description="Helical" evidence="7">
    <location>
        <begin position="269"/>
        <end position="292"/>
    </location>
</feature>
<feature type="transmembrane region" description="Helical" evidence="7">
    <location>
        <begin position="240"/>
        <end position="257"/>
    </location>
</feature>
<dbReference type="GO" id="GO:0005886">
    <property type="term" value="C:plasma membrane"/>
    <property type="evidence" value="ECO:0007669"/>
    <property type="project" value="UniProtKB-SubCell"/>
</dbReference>
<gene>
    <name evidence="9" type="ORF">FHU37_003694</name>
</gene>
<feature type="domain" description="Major facilitator superfamily (MFS) profile" evidence="8">
    <location>
        <begin position="33"/>
        <end position="424"/>
    </location>
</feature>
<dbReference type="InterPro" id="IPR036259">
    <property type="entry name" value="MFS_trans_sf"/>
</dbReference>
<evidence type="ECO:0000256" key="6">
    <source>
        <dbReference type="SAM" id="MobiDB-lite"/>
    </source>
</evidence>
<feature type="transmembrane region" description="Helical" evidence="7">
    <location>
        <begin position="130"/>
        <end position="148"/>
    </location>
</feature>
<keyword evidence="3 7" id="KW-0812">Transmembrane</keyword>
<evidence type="ECO:0000256" key="3">
    <source>
        <dbReference type="ARBA" id="ARBA00022692"/>
    </source>
</evidence>
<proteinExistence type="predicted"/>
<feature type="transmembrane region" description="Helical" evidence="7">
    <location>
        <begin position="364"/>
        <end position="386"/>
    </location>
</feature>
<feature type="transmembrane region" description="Helical" evidence="7">
    <location>
        <begin position="312"/>
        <end position="333"/>
    </location>
</feature>
<dbReference type="EMBL" id="JACBZD010000001">
    <property type="protein sequence ID" value="NYI06751.1"/>
    <property type="molecule type" value="Genomic_DNA"/>
</dbReference>
<keyword evidence="10" id="KW-1185">Reference proteome</keyword>
<evidence type="ECO:0000256" key="7">
    <source>
        <dbReference type="SAM" id="Phobius"/>
    </source>
</evidence>
<dbReference type="PANTHER" id="PTHR23501">
    <property type="entry name" value="MAJOR FACILITATOR SUPERFAMILY"/>
    <property type="match status" value="1"/>
</dbReference>
<feature type="transmembrane region" description="Helical" evidence="7">
    <location>
        <begin position="340"/>
        <end position="358"/>
    </location>
</feature>